<organism evidence="9 10">
    <name type="scientific">Chryseobacterium camelliae</name>
    <dbReference type="NCBI Taxonomy" id="1265445"/>
    <lineage>
        <taxon>Bacteria</taxon>
        <taxon>Pseudomonadati</taxon>
        <taxon>Bacteroidota</taxon>
        <taxon>Flavobacteriia</taxon>
        <taxon>Flavobacteriales</taxon>
        <taxon>Weeksellaceae</taxon>
        <taxon>Chryseobacterium group</taxon>
        <taxon>Chryseobacterium</taxon>
    </lineage>
</organism>
<feature type="transmembrane region" description="Helical" evidence="6">
    <location>
        <begin position="272"/>
        <end position="288"/>
    </location>
</feature>
<feature type="transmembrane region" description="Helical" evidence="6">
    <location>
        <begin position="239"/>
        <end position="260"/>
    </location>
</feature>
<evidence type="ECO:0000256" key="1">
    <source>
        <dbReference type="ARBA" id="ARBA00004651"/>
    </source>
</evidence>
<gene>
    <name evidence="9" type="ORF">QE404_002899</name>
</gene>
<evidence type="ECO:0000313" key="9">
    <source>
        <dbReference type="EMBL" id="MDQ1097752.1"/>
    </source>
</evidence>
<feature type="domain" description="DUF4131" evidence="8">
    <location>
        <begin position="37"/>
        <end position="174"/>
    </location>
</feature>
<evidence type="ECO:0000256" key="6">
    <source>
        <dbReference type="SAM" id="Phobius"/>
    </source>
</evidence>
<feature type="transmembrane region" description="Helical" evidence="6">
    <location>
        <begin position="493"/>
        <end position="514"/>
    </location>
</feature>
<evidence type="ECO:0000256" key="5">
    <source>
        <dbReference type="ARBA" id="ARBA00023136"/>
    </source>
</evidence>
<evidence type="ECO:0000259" key="7">
    <source>
        <dbReference type="Pfam" id="PF03772"/>
    </source>
</evidence>
<accession>A0ABU0TL33</accession>
<evidence type="ECO:0000256" key="3">
    <source>
        <dbReference type="ARBA" id="ARBA00022692"/>
    </source>
</evidence>
<keyword evidence="2" id="KW-1003">Cell membrane</keyword>
<comment type="subcellular location">
    <subcellularLocation>
        <location evidence="1">Cell membrane</location>
        <topology evidence="1">Multi-pass membrane protein</topology>
    </subcellularLocation>
</comment>
<feature type="transmembrane region" description="Helical" evidence="6">
    <location>
        <begin position="459"/>
        <end position="481"/>
    </location>
</feature>
<dbReference type="Proteomes" id="UP001225072">
    <property type="component" value="Unassembled WGS sequence"/>
</dbReference>
<protein>
    <submittedName>
        <fullName evidence="9">Competence protein ComEC</fullName>
    </submittedName>
</protein>
<feature type="transmembrane region" description="Helical" evidence="6">
    <location>
        <begin position="414"/>
        <end position="438"/>
    </location>
</feature>
<dbReference type="EMBL" id="JAUTAL010000001">
    <property type="protein sequence ID" value="MDQ1097752.1"/>
    <property type="molecule type" value="Genomic_DNA"/>
</dbReference>
<dbReference type="InterPro" id="IPR025405">
    <property type="entry name" value="DUF4131"/>
</dbReference>
<evidence type="ECO:0000256" key="4">
    <source>
        <dbReference type="ARBA" id="ARBA00022989"/>
    </source>
</evidence>
<dbReference type="Pfam" id="PF13567">
    <property type="entry name" value="DUF4131"/>
    <property type="match status" value="1"/>
</dbReference>
<evidence type="ECO:0000313" key="10">
    <source>
        <dbReference type="Proteomes" id="UP001225072"/>
    </source>
</evidence>
<feature type="transmembrane region" description="Helical" evidence="6">
    <location>
        <begin position="32"/>
        <end position="52"/>
    </location>
</feature>
<keyword evidence="3 6" id="KW-0812">Transmembrane</keyword>
<feature type="transmembrane region" description="Helical" evidence="6">
    <location>
        <begin position="371"/>
        <end position="394"/>
    </location>
</feature>
<keyword evidence="10" id="KW-1185">Reference proteome</keyword>
<dbReference type="PANTHER" id="PTHR30619">
    <property type="entry name" value="DNA INTERNALIZATION/COMPETENCE PROTEIN COMEC/REC2"/>
    <property type="match status" value="1"/>
</dbReference>
<feature type="transmembrane region" description="Helical" evidence="6">
    <location>
        <begin position="59"/>
        <end position="78"/>
    </location>
</feature>
<keyword evidence="5 6" id="KW-0472">Membrane</keyword>
<proteinExistence type="predicted"/>
<name>A0ABU0TL33_9FLAO</name>
<dbReference type="Pfam" id="PF03772">
    <property type="entry name" value="Competence"/>
    <property type="match status" value="1"/>
</dbReference>
<sequence length="591" mass="67883">MKLNRQPFLILVTCFILGILFQDRLTLSGIGVYSITGICILVFSALFLTSYFSYKARPYLLGVLFFGAGITAHFIHTFSGTGFQQASHSNVVFRITKKLNSTEKNKKYEIEAQSGAEVFHAVLYIPKDHEELDFNHYYQALGYISRPESPKSDFQFDYARYLNRKNISYQCYIRNHISSSVRKDISLTESIQQKRLEVLQKIDHTGLSKTTREFLKGIILADRTETDAVTAQDFNRSGLMHFLAISGTHIVVIFGVVYIILTRYVPVYFRKYAIVLSLVFIWMFAAFIGFGNSVVRSCIMLSVYYIYVLLQRKPDLLHSLALSAFVILVADTQQLFDVGFQLTFAAVLGIFWLNRPILRHFPKQDHFIKKIIFNTVSISIAAQLATLPLVLYYFHQFSLISVIANFAIVPFSEVIIIFSFVMTGIIALGFDFTLLNSIYDTVIRWLLQAIHWFAGFDEVFLESIPLNLVEVLLLSALVYQMRFAILKPDYRNAVRMVSVILVFLMTRTIFNIIAHQRDEVMVHRLYKNTVFSVKTGGKACFWIKGGCDKERIMKNIIHPYKASRRLNEVVVKTFPSHAYQVAYEGKIYPLN</sequence>
<comment type="caution">
    <text evidence="9">The sequence shown here is derived from an EMBL/GenBank/DDBJ whole genome shotgun (WGS) entry which is preliminary data.</text>
</comment>
<dbReference type="InterPro" id="IPR052159">
    <property type="entry name" value="Competence_DNA_uptake"/>
</dbReference>
<reference evidence="9 10" key="1">
    <citation type="submission" date="2023-07" db="EMBL/GenBank/DDBJ databases">
        <title>Functional and genomic diversity of the sorghum phyllosphere microbiome.</title>
        <authorList>
            <person name="Shade A."/>
        </authorList>
    </citation>
    <scope>NUCLEOTIDE SEQUENCE [LARGE SCALE GENOMIC DNA]</scope>
    <source>
        <strain evidence="9 10">SORGH_AS_1064</strain>
    </source>
</reference>
<evidence type="ECO:0000259" key="8">
    <source>
        <dbReference type="Pfam" id="PF13567"/>
    </source>
</evidence>
<dbReference type="NCBIfam" id="TIGR00360">
    <property type="entry name" value="ComEC_N-term"/>
    <property type="match status" value="1"/>
</dbReference>
<feature type="transmembrane region" description="Helical" evidence="6">
    <location>
        <begin position="342"/>
        <end position="359"/>
    </location>
</feature>
<dbReference type="PANTHER" id="PTHR30619:SF1">
    <property type="entry name" value="RECOMBINATION PROTEIN 2"/>
    <property type="match status" value="1"/>
</dbReference>
<keyword evidence="4 6" id="KW-1133">Transmembrane helix</keyword>
<evidence type="ECO:0000256" key="2">
    <source>
        <dbReference type="ARBA" id="ARBA00022475"/>
    </source>
</evidence>
<dbReference type="InterPro" id="IPR004477">
    <property type="entry name" value="ComEC_N"/>
</dbReference>
<feature type="domain" description="ComEC/Rec2-related protein" evidence="7">
    <location>
        <begin position="219"/>
        <end position="477"/>
    </location>
</feature>